<dbReference type="PIRSF" id="PIRSF004848">
    <property type="entry name" value="YBL036c_PLPDEIII"/>
    <property type="match status" value="1"/>
</dbReference>
<dbReference type="RefSeq" id="WP_289214046.1">
    <property type="nucleotide sequence ID" value="NZ_JAPVRC010000001.1"/>
</dbReference>
<evidence type="ECO:0000256" key="2">
    <source>
        <dbReference type="HAMAP-Rule" id="MF_02087"/>
    </source>
</evidence>
<evidence type="ECO:0000259" key="4">
    <source>
        <dbReference type="Pfam" id="PF01168"/>
    </source>
</evidence>
<accession>A0ABW2K2L8</accession>
<keyword evidence="6" id="KW-1185">Reference proteome</keyword>
<proteinExistence type="inferred from homology"/>
<evidence type="ECO:0000313" key="6">
    <source>
        <dbReference type="Proteomes" id="UP001596494"/>
    </source>
</evidence>
<comment type="function">
    <text evidence="2">Pyridoxal 5'-phosphate (PLP)-binding protein, which is involved in PLP homeostasis.</text>
</comment>
<dbReference type="EMBL" id="JBHTBY010000006">
    <property type="protein sequence ID" value="MFC7320369.1"/>
    <property type="molecule type" value="Genomic_DNA"/>
</dbReference>
<keyword evidence="1 2" id="KW-0663">Pyridoxal phosphate</keyword>
<evidence type="ECO:0000256" key="1">
    <source>
        <dbReference type="ARBA" id="ARBA00022898"/>
    </source>
</evidence>
<evidence type="ECO:0000313" key="5">
    <source>
        <dbReference type="EMBL" id="MFC7320369.1"/>
    </source>
</evidence>
<feature type="modified residue" description="N6-(pyridoxal phosphate)lysine" evidence="2">
    <location>
        <position position="35"/>
    </location>
</feature>
<dbReference type="PROSITE" id="PS01211">
    <property type="entry name" value="UPF0001"/>
    <property type="match status" value="1"/>
</dbReference>
<dbReference type="HAMAP" id="MF_02087">
    <property type="entry name" value="PLP_homeostasis"/>
    <property type="match status" value="1"/>
</dbReference>
<dbReference type="NCBIfam" id="TIGR00044">
    <property type="entry name" value="YggS family pyridoxal phosphate-dependent enzyme"/>
    <property type="match status" value="1"/>
</dbReference>
<dbReference type="InterPro" id="IPR029066">
    <property type="entry name" value="PLP-binding_barrel"/>
</dbReference>
<name>A0ABW2K2L8_9BACI</name>
<dbReference type="Gene3D" id="3.20.20.10">
    <property type="entry name" value="Alanine racemase"/>
    <property type="match status" value="1"/>
</dbReference>
<protein>
    <recommendedName>
        <fullName evidence="2">Pyridoxal phosphate homeostasis protein</fullName>
        <shortName evidence="2">PLP homeostasis protein</shortName>
    </recommendedName>
</protein>
<dbReference type="InterPro" id="IPR011078">
    <property type="entry name" value="PyrdxlP_homeostasis"/>
</dbReference>
<gene>
    <name evidence="5" type="ORF">ACFQMN_05715</name>
</gene>
<dbReference type="PANTHER" id="PTHR10146:SF14">
    <property type="entry name" value="PYRIDOXAL PHOSPHATE HOMEOSTASIS PROTEIN"/>
    <property type="match status" value="1"/>
</dbReference>
<dbReference type="InterPro" id="IPR001608">
    <property type="entry name" value="Ala_racemase_N"/>
</dbReference>
<comment type="similarity">
    <text evidence="2 3">Belongs to the pyridoxal phosphate-binding protein YggS/PROSC family.</text>
</comment>
<dbReference type="CDD" id="cd00635">
    <property type="entry name" value="PLPDE_III_YBL036c_like"/>
    <property type="match status" value="1"/>
</dbReference>
<reference evidence="6" key="1">
    <citation type="journal article" date="2019" name="Int. J. Syst. Evol. Microbiol.">
        <title>The Global Catalogue of Microorganisms (GCM) 10K type strain sequencing project: providing services to taxonomists for standard genome sequencing and annotation.</title>
        <authorList>
            <consortium name="The Broad Institute Genomics Platform"/>
            <consortium name="The Broad Institute Genome Sequencing Center for Infectious Disease"/>
            <person name="Wu L."/>
            <person name="Ma J."/>
        </authorList>
    </citation>
    <scope>NUCLEOTIDE SEQUENCE [LARGE SCALE GENOMIC DNA]</scope>
    <source>
        <strain evidence="6">CCUG 73951</strain>
    </source>
</reference>
<organism evidence="5 6">
    <name type="scientific">Halobacillus campisalis</name>
    <dbReference type="NCBI Taxonomy" id="435909"/>
    <lineage>
        <taxon>Bacteria</taxon>
        <taxon>Bacillati</taxon>
        <taxon>Bacillota</taxon>
        <taxon>Bacilli</taxon>
        <taxon>Bacillales</taxon>
        <taxon>Bacillaceae</taxon>
        <taxon>Halobacillus</taxon>
    </lineage>
</organism>
<dbReference type="SUPFAM" id="SSF51419">
    <property type="entry name" value="PLP-binding barrel"/>
    <property type="match status" value="1"/>
</dbReference>
<comment type="caution">
    <text evidence="5">The sequence shown here is derived from an EMBL/GenBank/DDBJ whole genome shotgun (WGS) entry which is preliminary data.</text>
</comment>
<dbReference type="Pfam" id="PF01168">
    <property type="entry name" value="Ala_racemase_N"/>
    <property type="match status" value="1"/>
</dbReference>
<dbReference type="PANTHER" id="PTHR10146">
    <property type="entry name" value="PROLINE SYNTHETASE CO-TRANSCRIBED BACTERIAL HOMOLOG PROTEIN"/>
    <property type="match status" value="1"/>
</dbReference>
<feature type="domain" description="Alanine racemase N-terminal" evidence="4">
    <location>
        <begin position="30"/>
        <end position="222"/>
    </location>
</feature>
<dbReference type="Proteomes" id="UP001596494">
    <property type="component" value="Unassembled WGS sequence"/>
</dbReference>
<sequence length="222" mass="25066">MSVSSQLSRIKETINEACEECGRDAENITIIGVTKYVSIDRAKETLAAGVTNLGENRKEEFLEKYEAIGKEAIWHFIGSLQSRKVRDVINEVDYIHSLDRKSLAKEINKRAERIVPCFVQVNISGEESKHGLAPDEVETFIESMANYENIKVVGLMTMAPHEEEEEALRAVFRKLRALRDIIRDKQESHAPCEWLSMGMSNDYRLAIEEGATHIRVGSSLVG</sequence>
<evidence type="ECO:0000256" key="3">
    <source>
        <dbReference type="RuleBase" id="RU004514"/>
    </source>
</evidence>